<feature type="transmembrane region" description="Helical" evidence="14">
    <location>
        <begin position="20"/>
        <end position="40"/>
    </location>
</feature>
<evidence type="ECO:0000256" key="14">
    <source>
        <dbReference type="SAM" id="Phobius"/>
    </source>
</evidence>
<evidence type="ECO:0000256" key="8">
    <source>
        <dbReference type="ARBA" id="ARBA00022781"/>
    </source>
</evidence>
<evidence type="ECO:0000256" key="5">
    <source>
        <dbReference type="ARBA" id="ARBA00022449"/>
    </source>
</evidence>
<keyword evidence="10" id="KW-0406">Ion transport</keyword>
<feature type="domain" description="Major facilitator superfamily (MFS) profile" evidence="15">
    <location>
        <begin position="18"/>
        <end position="458"/>
    </location>
</feature>
<reference evidence="16 18" key="1">
    <citation type="submission" date="2017-09" db="EMBL/GenBank/DDBJ databases">
        <authorList>
            <person name="Thomas P."/>
            <person name="Seyboldt C."/>
        </authorList>
    </citation>
    <scope>NUCLEOTIDE SEQUENCE [LARGE SCALE GENOMIC DNA]</scope>
    <source>
        <strain evidence="16 18">DSM 7534</strain>
    </source>
</reference>
<dbReference type="GO" id="GO:0015297">
    <property type="term" value="F:antiporter activity"/>
    <property type="evidence" value="ECO:0007669"/>
    <property type="project" value="UniProtKB-KW"/>
</dbReference>
<evidence type="ECO:0000313" key="19">
    <source>
        <dbReference type="Proteomes" id="UP001055437"/>
    </source>
</evidence>
<evidence type="ECO:0000256" key="9">
    <source>
        <dbReference type="ARBA" id="ARBA00022989"/>
    </source>
</evidence>
<dbReference type="GO" id="GO:0046677">
    <property type="term" value="P:response to antibiotic"/>
    <property type="evidence" value="ECO:0007669"/>
    <property type="project" value="UniProtKB-KW"/>
</dbReference>
<keyword evidence="11 14" id="KW-0472">Membrane</keyword>
<comment type="function">
    <text evidence="1">Resistance to tetracycline by an active tetracycline efflux. This is an energy-dependent process that decreases the accumulation of the antibiotic in whole cells. This protein functions as a metal-tetracycline/H(+) antiporter.</text>
</comment>
<feature type="transmembrane region" description="Helical" evidence="14">
    <location>
        <begin position="172"/>
        <end position="190"/>
    </location>
</feature>
<evidence type="ECO:0000256" key="11">
    <source>
        <dbReference type="ARBA" id="ARBA00023136"/>
    </source>
</evidence>
<dbReference type="EMBL" id="CP099799">
    <property type="protein sequence ID" value="USS01746.1"/>
    <property type="molecule type" value="Genomic_DNA"/>
</dbReference>
<keyword evidence="6" id="KW-1003">Cell membrane</keyword>
<proteinExistence type="inferred from homology"/>
<dbReference type="InterPro" id="IPR011701">
    <property type="entry name" value="MFS"/>
</dbReference>
<evidence type="ECO:0000259" key="15">
    <source>
        <dbReference type="PROSITE" id="PS50850"/>
    </source>
</evidence>
<evidence type="ECO:0000313" key="16">
    <source>
        <dbReference type="EMBL" id="AYE35149.1"/>
    </source>
</evidence>
<dbReference type="Proteomes" id="UP001055437">
    <property type="component" value="Chromosome"/>
</dbReference>
<dbReference type="InterPro" id="IPR036259">
    <property type="entry name" value="MFS_trans_sf"/>
</dbReference>
<dbReference type="SUPFAM" id="SSF103473">
    <property type="entry name" value="MFS general substrate transporter"/>
    <property type="match status" value="1"/>
</dbReference>
<dbReference type="PANTHER" id="PTHR23501">
    <property type="entry name" value="MAJOR FACILITATOR SUPERFAMILY"/>
    <property type="match status" value="1"/>
</dbReference>
<keyword evidence="19" id="KW-1185">Reference proteome</keyword>
<dbReference type="GO" id="GO:0005886">
    <property type="term" value="C:plasma membrane"/>
    <property type="evidence" value="ECO:0007669"/>
    <property type="project" value="UniProtKB-SubCell"/>
</dbReference>
<dbReference type="KEGG" id="csep:CP523_12370"/>
<evidence type="ECO:0000256" key="12">
    <source>
        <dbReference type="ARBA" id="ARBA00023251"/>
    </source>
</evidence>
<comment type="subcellular location">
    <subcellularLocation>
        <location evidence="2">Cell membrane</location>
        <topology evidence="2">Multi-pass membrane protein</topology>
    </subcellularLocation>
</comment>
<reference evidence="17" key="2">
    <citation type="submission" date="2022-06" db="EMBL/GenBank/DDBJ databases">
        <authorList>
            <person name="Holder M.E."/>
            <person name="Ajami N.J."/>
            <person name="Petrosino J.F."/>
        </authorList>
    </citation>
    <scope>NUCLEOTIDE SEQUENCE</scope>
    <source>
        <strain evidence="17">RMA 8861</strain>
    </source>
</reference>
<gene>
    <name evidence="16" type="ORF">CP523_12370</name>
    <name evidence="17" type="ORF">NH397_04750</name>
</gene>
<feature type="transmembrane region" description="Helical" evidence="14">
    <location>
        <begin position="353"/>
        <end position="370"/>
    </location>
</feature>
<keyword evidence="9 14" id="KW-1133">Transmembrane helix</keyword>
<feature type="transmembrane region" description="Helical" evidence="14">
    <location>
        <begin position="227"/>
        <end position="244"/>
    </location>
</feature>
<dbReference type="Pfam" id="PF07690">
    <property type="entry name" value="MFS_1"/>
    <property type="match status" value="1"/>
</dbReference>
<dbReference type="PRINTS" id="PR01036">
    <property type="entry name" value="TCRTETB"/>
</dbReference>
<dbReference type="GO" id="GO:1902600">
    <property type="term" value="P:proton transmembrane transport"/>
    <property type="evidence" value="ECO:0007669"/>
    <property type="project" value="UniProtKB-KW"/>
</dbReference>
<organism evidence="16 18">
    <name type="scientific">Clostridium septicum</name>
    <dbReference type="NCBI Taxonomy" id="1504"/>
    <lineage>
        <taxon>Bacteria</taxon>
        <taxon>Bacillati</taxon>
        <taxon>Bacillota</taxon>
        <taxon>Clostridia</taxon>
        <taxon>Eubacteriales</taxon>
        <taxon>Clostridiaceae</taxon>
        <taxon>Clostridium</taxon>
    </lineage>
</organism>
<feature type="transmembrane region" description="Helical" evidence="14">
    <location>
        <begin position="391"/>
        <end position="411"/>
    </location>
</feature>
<evidence type="ECO:0000256" key="10">
    <source>
        <dbReference type="ARBA" id="ARBA00023065"/>
    </source>
</evidence>
<name>A0A9N7JN13_CLOSE</name>
<sequence length="463" mass="51351">MEISFNTEKEIEEVKIKKAVPAVLGLMIFALVIDNSFKIISPDLASTFNLSATAVSWQVTLAGLVIGIGAIVYASLSDSISVRNLLAIGILLICIGSLLGFIFQKSFLMIVISRIIQSAGLGSAETLYVIFVAKYFKDNEKKKYLGFSTSSYALSQVIGTITGGYVATYLRWQVLFLVPLLTLLILPFILKYIPKDETKGGNVDFIGFILVSSVAALLMLFVSEFKWMYLVAFLIMLVLFITYISKNKKAFISIKFFTNRNFISILAVAFVIYSVQLAFIFMFPFLIENIYNYRLDQVSLILLPSYILAAIVGATSGKISKKIGNKQCIELAIIGIIISLLLGTFFIETSVYVFIFIMVLFSISFALMYAPMIDTLIKTIPEEKSGTAIGFYNFCLSMAASIGITYVALLMEIKPLGKNITGLFENSLSIQYSNVLLVLAVISAVAFLLYWTLVGRREKIENK</sequence>
<evidence type="ECO:0000256" key="6">
    <source>
        <dbReference type="ARBA" id="ARBA00022475"/>
    </source>
</evidence>
<evidence type="ECO:0000256" key="1">
    <source>
        <dbReference type="ARBA" id="ARBA00003279"/>
    </source>
</evidence>
<accession>A0A9N7JN13</accession>
<feature type="transmembrane region" description="Helical" evidence="14">
    <location>
        <begin position="265"/>
        <end position="286"/>
    </location>
</feature>
<feature type="transmembrane region" description="Helical" evidence="14">
    <location>
        <begin position="431"/>
        <end position="453"/>
    </location>
</feature>
<evidence type="ECO:0000256" key="7">
    <source>
        <dbReference type="ARBA" id="ARBA00022692"/>
    </source>
</evidence>
<feature type="transmembrane region" description="Helical" evidence="14">
    <location>
        <begin position="202"/>
        <end position="221"/>
    </location>
</feature>
<feature type="transmembrane region" description="Helical" evidence="14">
    <location>
        <begin position="298"/>
        <end position="316"/>
    </location>
</feature>
<evidence type="ECO:0000313" key="18">
    <source>
        <dbReference type="Proteomes" id="UP000280586"/>
    </source>
</evidence>
<evidence type="ECO:0000256" key="4">
    <source>
        <dbReference type="ARBA" id="ARBA00022448"/>
    </source>
</evidence>
<keyword evidence="7 14" id="KW-0812">Transmembrane</keyword>
<keyword evidence="4" id="KW-0813">Transport</keyword>
<dbReference type="EMBL" id="CP023671">
    <property type="protein sequence ID" value="AYE35149.1"/>
    <property type="molecule type" value="Genomic_DNA"/>
</dbReference>
<feature type="transmembrane region" description="Helical" evidence="14">
    <location>
        <begin position="328"/>
        <end position="347"/>
    </location>
</feature>
<evidence type="ECO:0000256" key="2">
    <source>
        <dbReference type="ARBA" id="ARBA00004651"/>
    </source>
</evidence>
<protein>
    <recommendedName>
        <fullName evidence="13">Tetracycline resistance protein</fullName>
    </recommendedName>
</protein>
<evidence type="ECO:0000313" key="17">
    <source>
        <dbReference type="EMBL" id="USS01746.1"/>
    </source>
</evidence>
<keyword evidence="12" id="KW-0046">Antibiotic resistance</keyword>
<dbReference type="Gene3D" id="1.20.1250.20">
    <property type="entry name" value="MFS general substrate transporter like domains"/>
    <property type="match status" value="2"/>
</dbReference>
<dbReference type="PANTHER" id="PTHR23501:SF188">
    <property type="entry name" value="TETRACYCLINE RESISTANCE PROTEIN"/>
    <property type="match status" value="1"/>
</dbReference>
<dbReference type="RefSeq" id="WP_066675355.1">
    <property type="nucleotide sequence ID" value="NZ_CABMIZ010000008.1"/>
</dbReference>
<feature type="transmembrane region" description="Helical" evidence="14">
    <location>
        <begin position="109"/>
        <end position="132"/>
    </location>
</feature>
<dbReference type="AlphaFoldDB" id="A0A9N7JN13"/>
<feature type="transmembrane region" description="Helical" evidence="14">
    <location>
        <begin position="52"/>
        <end position="73"/>
    </location>
</feature>
<evidence type="ECO:0000256" key="3">
    <source>
        <dbReference type="ARBA" id="ARBA00007520"/>
    </source>
</evidence>
<keyword evidence="8" id="KW-0375">Hydrogen ion transport</keyword>
<dbReference type="InterPro" id="IPR020846">
    <property type="entry name" value="MFS_dom"/>
</dbReference>
<dbReference type="Proteomes" id="UP000280586">
    <property type="component" value="Chromosome"/>
</dbReference>
<evidence type="ECO:0000256" key="13">
    <source>
        <dbReference type="ARBA" id="ARBA00040630"/>
    </source>
</evidence>
<keyword evidence="5" id="KW-0050">Antiport</keyword>
<feature type="transmembrane region" description="Helical" evidence="14">
    <location>
        <begin position="144"/>
        <end position="166"/>
    </location>
</feature>
<feature type="transmembrane region" description="Helical" evidence="14">
    <location>
        <begin position="85"/>
        <end position="103"/>
    </location>
</feature>
<dbReference type="PROSITE" id="PS50850">
    <property type="entry name" value="MFS"/>
    <property type="match status" value="1"/>
</dbReference>
<comment type="similarity">
    <text evidence="3">Belongs to the major facilitator superfamily. TCR/Tet family.</text>
</comment>
<dbReference type="OrthoDB" id="2081604at2"/>
<dbReference type="GeneID" id="303561482"/>